<reference evidence="2 3" key="1">
    <citation type="submission" date="2023-03" db="EMBL/GenBank/DDBJ databases">
        <title>Complete genome sequences of several Auritidibacter ignavus strains isolated from ear infections.</title>
        <authorList>
            <person name="Baehr T."/>
            <person name="Baumhoegger A.M."/>
        </authorList>
    </citation>
    <scope>NUCLEOTIDE SEQUENCE [LARGE SCALE GENOMIC DNA]</scope>
    <source>
        <strain evidence="2 3">BABAE-6</strain>
    </source>
</reference>
<accession>A0AAJ6AIY7</accession>
<organism evidence="2 3">
    <name type="scientific">Auritidibacter ignavus</name>
    <dbReference type="NCBI Taxonomy" id="678932"/>
    <lineage>
        <taxon>Bacteria</taxon>
        <taxon>Bacillati</taxon>
        <taxon>Actinomycetota</taxon>
        <taxon>Actinomycetes</taxon>
        <taxon>Micrococcales</taxon>
        <taxon>Micrococcaceae</taxon>
        <taxon>Auritidibacter</taxon>
    </lineage>
</organism>
<name>A0AAJ6AIY7_9MICC</name>
<feature type="domain" description="Putative exodeoxyribonuclease 8 PDDEXK-like" evidence="1">
    <location>
        <begin position="34"/>
        <end position="244"/>
    </location>
</feature>
<proteinExistence type="predicted"/>
<sequence>MTEIIHNLPAEEYFANPAFGSTSIRYLSDPEISLQEVKHLLEQDEHKKEYDVGTLAHALILEGSMDHLIVEVDADDYRTKAAREARNAAYAANKIPVNNSEWATIIDPIVQMQQAVMGHDIAKDLLTGHSPEVSLFWEQEGMPMKARIDALHEGRKLAVDLKTVRSARPNDFKRQISDLAYYIQASHYLNGLETVTGDKYDWLFVAVSKSEPCVVSVHRLSPDALTEGAIRIGHAIDRYKAAQERGWTGYEEIFTQELTPWESMKNESLLDDEIFVGGAA</sequence>
<dbReference type="Proteomes" id="UP001224674">
    <property type="component" value="Chromosome"/>
</dbReference>
<dbReference type="RefSeq" id="WP_279675278.1">
    <property type="nucleotide sequence ID" value="NZ_CP122566.1"/>
</dbReference>
<dbReference type="InterPro" id="IPR024432">
    <property type="entry name" value="Put_RecE_PDDEXK-like_dom"/>
</dbReference>
<dbReference type="Gene3D" id="3.90.320.10">
    <property type="match status" value="1"/>
</dbReference>
<dbReference type="AlphaFoldDB" id="A0AAJ6AIY7"/>
<dbReference type="Pfam" id="PF12684">
    <property type="entry name" value="DUF3799"/>
    <property type="match status" value="1"/>
</dbReference>
<evidence type="ECO:0000313" key="3">
    <source>
        <dbReference type="Proteomes" id="UP001224674"/>
    </source>
</evidence>
<dbReference type="InterPro" id="IPR011604">
    <property type="entry name" value="PDDEXK-like_dom_sf"/>
</dbReference>
<protein>
    <submittedName>
        <fullName evidence="2">PD-(D/E)XK nuclease-like domain-containing protein</fullName>
    </submittedName>
</protein>
<keyword evidence="3" id="KW-1185">Reference proteome</keyword>
<gene>
    <name evidence="2" type="ORF">QDX21_04965</name>
</gene>
<evidence type="ECO:0000259" key="1">
    <source>
        <dbReference type="Pfam" id="PF12684"/>
    </source>
</evidence>
<dbReference type="EMBL" id="CP122566">
    <property type="protein sequence ID" value="WGH94145.1"/>
    <property type="molecule type" value="Genomic_DNA"/>
</dbReference>
<evidence type="ECO:0000313" key="2">
    <source>
        <dbReference type="EMBL" id="WGH94145.1"/>
    </source>
</evidence>